<dbReference type="RefSeq" id="WP_214588762.1">
    <property type="nucleotide sequence ID" value="NZ_JAUHGV010000035.1"/>
</dbReference>
<comment type="caution">
    <text evidence="2">The sequence shown here is derived from an EMBL/GenBank/DDBJ whole genome shotgun (WGS) entry which is preliminary data.</text>
</comment>
<evidence type="ECO:0000313" key="3">
    <source>
        <dbReference type="Proteomes" id="UP001225933"/>
    </source>
</evidence>
<protein>
    <submittedName>
        <fullName evidence="2">Uncharacterized protein</fullName>
    </submittedName>
</protein>
<name>A0AAJ1VMD9_9FLAO</name>
<evidence type="ECO:0000313" key="2">
    <source>
        <dbReference type="EMBL" id="MDN4014751.1"/>
    </source>
</evidence>
<evidence type="ECO:0000256" key="1">
    <source>
        <dbReference type="SAM" id="Phobius"/>
    </source>
</evidence>
<sequence length="122" mass="14107">MKNPLIKMNGEFALQSMVNFFIMIISIMLNSLLSGVKDNHETRIRTTDPEAVAKIIEEVKEVFYHSNLPERDIQFWEVSCMKNPLIKTNGEFALQSMVNFFIMIISIMLNSLRSKLIIDHSL</sequence>
<reference evidence="2" key="1">
    <citation type="submission" date="2023-06" db="EMBL/GenBank/DDBJ databases">
        <title>Two Chryseobacterium gambrini strains from China.</title>
        <authorList>
            <person name="Zeng J."/>
            <person name="Wu Y."/>
        </authorList>
    </citation>
    <scope>NUCLEOTIDE SEQUENCE</scope>
    <source>
        <strain evidence="2">SQ219</strain>
    </source>
</reference>
<dbReference type="Proteomes" id="UP001225933">
    <property type="component" value="Unassembled WGS sequence"/>
</dbReference>
<keyword evidence="1" id="KW-0472">Membrane</keyword>
<accession>A0AAJ1VMD9</accession>
<gene>
    <name evidence="2" type="ORF">QX233_19955</name>
</gene>
<organism evidence="2 3">
    <name type="scientific">Chryseobacterium gambrini</name>
    <dbReference type="NCBI Taxonomy" id="373672"/>
    <lineage>
        <taxon>Bacteria</taxon>
        <taxon>Pseudomonadati</taxon>
        <taxon>Bacteroidota</taxon>
        <taxon>Flavobacteriia</taxon>
        <taxon>Flavobacteriales</taxon>
        <taxon>Weeksellaceae</taxon>
        <taxon>Chryseobacterium group</taxon>
        <taxon>Chryseobacterium</taxon>
    </lineage>
</organism>
<keyword evidence="1" id="KW-0812">Transmembrane</keyword>
<feature type="transmembrane region" description="Helical" evidence="1">
    <location>
        <begin position="92"/>
        <end position="112"/>
    </location>
</feature>
<feature type="transmembrane region" description="Helical" evidence="1">
    <location>
        <begin position="12"/>
        <end position="33"/>
    </location>
</feature>
<keyword evidence="1" id="KW-1133">Transmembrane helix</keyword>
<dbReference type="EMBL" id="JAUHGV010000035">
    <property type="protein sequence ID" value="MDN4014751.1"/>
    <property type="molecule type" value="Genomic_DNA"/>
</dbReference>
<proteinExistence type="predicted"/>
<dbReference type="AlphaFoldDB" id="A0AAJ1VMD9"/>